<evidence type="ECO:0000313" key="1">
    <source>
        <dbReference type="EMBL" id="NBC70929.1"/>
    </source>
</evidence>
<name>A0A7X4YSW2_9BACL</name>
<gene>
    <name evidence="1" type="ORF">GT003_18160</name>
</gene>
<protein>
    <submittedName>
        <fullName evidence="1">Uncharacterized protein</fullName>
    </submittedName>
</protein>
<dbReference type="Proteomes" id="UP000558113">
    <property type="component" value="Unassembled WGS sequence"/>
</dbReference>
<sequence>MAKPDTRFMGVSAIKQGREEAFLPALEAVRGELRTQLVSMGAAACSLFRLGRYLFLYAELPEQQSGGPNATAAGTALPQSAEPDSALLQAERLWDMTGLRPLLDAWPSLQAEASFVLRMNDIFHDDVPMDDVPWRRPDWKPAQRHGKLARLKPAMYSSYVYLHYQLQEELPRKFNKYYMIGSFGAYIFSYAESPGLVEPSRAGLLDSKQTPSDWPAAMLPHFEPWGPEVSEEEQLWRDLQPLFHFGDPGERE</sequence>
<organism evidence="1 2">
    <name type="scientific">Paenibacillus sacheonensis</name>
    <dbReference type="NCBI Taxonomy" id="742054"/>
    <lineage>
        <taxon>Bacteria</taxon>
        <taxon>Bacillati</taxon>
        <taxon>Bacillota</taxon>
        <taxon>Bacilli</taxon>
        <taxon>Bacillales</taxon>
        <taxon>Paenibacillaceae</taxon>
        <taxon>Paenibacillus</taxon>
    </lineage>
</organism>
<accession>A0A7X4YSW2</accession>
<dbReference type="OrthoDB" id="3229063at2"/>
<dbReference type="AlphaFoldDB" id="A0A7X4YSW2"/>
<proteinExistence type="predicted"/>
<evidence type="ECO:0000313" key="2">
    <source>
        <dbReference type="Proteomes" id="UP000558113"/>
    </source>
</evidence>
<comment type="caution">
    <text evidence="1">The sequence shown here is derived from an EMBL/GenBank/DDBJ whole genome shotgun (WGS) entry which is preliminary data.</text>
</comment>
<dbReference type="RefSeq" id="WP_161700372.1">
    <property type="nucleotide sequence ID" value="NZ_JAAAMU010000009.1"/>
</dbReference>
<keyword evidence="2" id="KW-1185">Reference proteome</keyword>
<reference evidence="1 2" key="1">
    <citation type="submission" date="2020-01" db="EMBL/GenBank/DDBJ databases">
        <title>Paenibacillus soybeanensis sp. nov. isolated from the nodules of soybean (Glycine max(L.) Merr).</title>
        <authorList>
            <person name="Wang H."/>
        </authorList>
    </citation>
    <scope>NUCLEOTIDE SEQUENCE [LARGE SCALE GENOMIC DNA]</scope>
    <source>
        <strain evidence="1 2">DSM 23054</strain>
    </source>
</reference>
<dbReference type="EMBL" id="JAAAMU010000009">
    <property type="protein sequence ID" value="NBC70929.1"/>
    <property type="molecule type" value="Genomic_DNA"/>
</dbReference>